<dbReference type="PANTHER" id="PTHR44809">
    <property type="match status" value="1"/>
</dbReference>
<evidence type="ECO:0000313" key="2">
    <source>
        <dbReference type="Proteomes" id="UP000305729"/>
    </source>
</evidence>
<gene>
    <name evidence="1" type="ORF">CWC22_023220</name>
</gene>
<accession>A0A5S3V1X0</accession>
<name>A0A5S3V1X0_9GAMM</name>
<dbReference type="Gene3D" id="1.25.40.10">
    <property type="entry name" value="Tetratricopeptide repeat domain"/>
    <property type="match status" value="1"/>
</dbReference>
<sequence length="571" mass="65058">MDRETSTVQVWALKGFLDELKRINNTMEDRRFVFILGAGASIQSGVKGAAPLAREWMQMLFHRVVSPETDFDSWLKLNPLEIDNWQPDNLAGHYPEIFARCFSGDHEAGFAELEKAIEAGSPSFGYAVLAWIMTKTSHNMVITTNFDNLVADSLYIYGRRSPHVIGHETLAGYLKPLARRPMVAKIHRDLFTDPINDPDGTGQLKKPWEDALRNIFKFYTPIFIGYGGNDGSLMNFLSDLSSRDISGRPFWCYYEPGGQPNGDIAALMQKHNGVLIPTPEWDQLMLDIGNLWGYKHDDQLKDLERYTEDMKQTLQEQVLNTSREGGEEIKTKLLPKPKKEQDKSWLDWSLEAEGKWTVEDKVEHYKLAIEALPESAELHFNYAYWLFDIGHAESAKQHYKIAIDIDPDDFAAQSNYASVLESSGETEKAEIHYKKALALRPGDVNATYNYANMLSGLERYEEAEIYYKKALALKPDDTKAMNNYACLLIDLKRLEEAESLVNRALDLSPEHPVFVETKSELLFAQEKYQDALNTIERALELDPGSQQAKDIKAQIEQEIKRGKKGASRRKK</sequence>
<dbReference type="PANTHER" id="PTHR44809:SF1">
    <property type="entry name" value="PROTEIN O-MANNOSYL-TRANSFERASE TMTC1"/>
    <property type="match status" value="1"/>
</dbReference>
<dbReference type="PROSITE" id="PS50005">
    <property type="entry name" value="TPR"/>
    <property type="match status" value="5"/>
</dbReference>
<proteinExistence type="predicted"/>
<reference evidence="1 2" key="1">
    <citation type="submission" date="2019-10" db="EMBL/GenBank/DDBJ databases">
        <title>Pseudoalteromonas rubra S4059.</title>
        <authorList>
            <person name="Paulsen S."/>
            <person name="Wang X."/>
        </authorList>
    </citation>
    <scope>NUCLEOTIDE SEQUENCE [LARGE SCALE GENOMIC DNA]</scope>
    <source>
        <strain evidence="1 2">S4059</strain>
    </source>
</reference>
<protein>
    <submittedName>
        <fullName evidence="1">Tetratricopeptide repeat protein</fullName>
    </submittedName>
</protein>
<dbReference type="Pfam" id="PF14559">
    <property type="entry name" value="TPR_19"/>
    <property type="match status" value="1"/>
</dbReference>
<organism evidence="1 2">
    <name type="scientific">Pseudoalteromonas rubra</name>
    <dbReference type="NCBI Taxonomy" id="43658"/>
    <lineage>
        <taxon>Bacteria</taxon>
        <taxon>Pseudomonadati</taxon>
        <taxon>Pseudomonadota</taxon>
        <taxon>Gammaproteobacteria</taxon>
        <taxon>Alteromonadales</taxon>
        <taxon>Pseudoalteromonadaceae</taxon>
        <taxon>Pseudoalteromonas</taxon>
    </lineage>
</organism>
<dbReference type="InterPro" id="IPR011990">
    <property type="entry name" value="TPR-like_helical_dom_sf"/>
</dbReference>
<dbReference type="SMART" id="SM00028">
    <property type="entry name" value="TPR"/>
    <property type="match status" value="5"/>
</dbReference>
<dbReference type="InterPro" id="IPR052943">
    <property type="entry name" value="TMTC_O-mannosyl-trnsfr"/>
</dbReference>
<dbReference type="InterPro" id="IPR019734">
    <property type="entry name" value="TPR_rpt"/>
</dbReference>
<dbReference type="STRING" id="43658.AT705_22935"/>
<dbReference type="Pfam" id="PF13424">
    <property type="entry name" value="TPR_12"/>
    <property type="match status" value="1"/>
</dbReference>
<dbReference type="Pfam" id="PF13289">
    <property type="entry name" value="SIR2_2"/>
    <property type="match status" value="1"/>
</dbReference>
<dbReference type="EMBL" id="CP045430">
    <property type="protein sequence ID" value="QPB85915.1"/>
    <property type="molecule type" value="Genomic_DNA"/>
</dbReference>
<dbReference type="RefSeq" id="WP_138537079.1">
    <property type="nucleotide sequence ID" value="NZ_CP045430.1"/>
</dbReference>
<dbReference type="Proteomes" id="UP000305729">
    <property type="component" value="Chromosome 2"/>
</dbReference>
<evidence type="ECO:0000313" key="1">
    <source>
        <dbReference type="EMBL" id="QPB85915.1"/>
    </source>
</evidence>
<dbReference type="AlphaFoldDB" id="A0A5S3V1X0"/>
<dbReference type="SUPFAM" id="SSF48452">
    <property type="entry name" value="TPR-like"/>
    <property type="match status" value="1"/>
</dbReference>